<keyword evidence="5" id="KW-0717">Septation</keyword>
<comment type="function">
    <text evidence="7">Activator of cell division through the inhibition of FtsZ GTPase activity, therefore promoting FtsZ assembly into bundles of protofilaments necessary for the formation of the division Z ring. It is recruited early at mid-cell but it is not essential for cell division.</text>
</comment>
<dbReference type="Gene3D" id="1.20.5.50">
    <property type="match status" value="1"/>
</dbReference>
<dbReference type="InterPro" id="IPR036192">
    <property type="entry name" value="Cell_div_ZapA-like_sf"/>
</dbReference>
<comment type="subcellular location">
    <subcellularLocation>
        <location evidence="1">Cytoplasm</location>
    </subcellularLocation>
</comment>
<dbReference type="Pfam" id="PF05164">
    <property type="entry name" value="ZapA"/>
    <property type="match status" value="1"/>
</dbReference>
<dbReference type="PANTHER" id="PTHR34981:SF1">
    <property type="entry name" value="CELL DIVISION PROTEIN ZAPA"/>
    <property type="match status" value="1"/>
</dbReference>
<proteinExistence type="predicted"/>
<evidence type="ECO:0000313" key="10">
    <source>
        <dbReference type="EMBL" id="CAI2717798.1"/>
    </source>
</evidence>
<dbReference type="InterPro" id="IPR007838">
    <property type="entry name" value="Cell_div_ZapA-like"/>
</dbReference>
<keyword evidence="6" id="KW-0131">Cell cycle</keyword>
<dbReference type="EMBL" id="OX336137">
    <property type="protein sequence ID" value="CAI2717798.1"/>
    <property type="molecule type" value="Genomic_DNA"/>
</dbReference>
<evidence type="ECO:0000256" key="2">
    <source>
        <dbReference type="ARBA" id="ARBA00015195"/>
    </source>
</evidence>
<evidence type="ECO:0000256" key="3">
    <source>
        <dbReference type="ARBA" id="ARBA00022490"/>
    </source>
</evidence>
<keyword evidence="11" id="KW-1185">Reference proteome</keyword>
<comment type="subunit">
    <text evidence="8">Homodimer. Interacts with FtsZ.</text>
</comment>
<reference evidence="10 11" key="1">
    <citation type="submission" date="2022-09" db="EMBL/GenBank/DDBJ databases">
        <authorList>
            <person name="Kop L."/>
        </authorList>
    </citation>
    <scope>NUCLEOTIDE SEQUENCE [LARGE SCALE GENOMIC DNA]</scope>
    <source>
        <strain evidence="10 11">347</strain>
    </source>
</reference>
<gene>
    <name evidence="10" type="ORF">NSPWAT_0939</name>
</gene>
<evidence type="ECO:0000256" key="7">
    <source>
        <dbReference type="ARBA" id="ARBA00024910"/>
    </source>
</evidence>
<protein>
    <recommendedName>
        <fullName evidence="2">Cell division protein ZapA</fullName>
    </recommendedName>
    <alternativeName>
        <fullName evidence="9">Z ring-associated protein ZapA</fullName>
    </alternativeName>
</protein>
<dbReference type="PANTHER" id="PTHR34981">
    <property type="entry name" value="CELL DIVISION PROTEIN ZAPA"/>
    <property type="match status" value="1"/>
</dbReference>
<keyword evidence="4" id="KW-0132">Cell division</keyword>
<evidence type="ECO:0000313" key="11">
    <source>
        <dbReference type="Proteomes" id="UP001157733"/>
    </source>
</evidence>
<evidence type="ECO:0000256" key="1">
    <source>
        <dbReference type="ARBA" id="ARBA00004496"/>
    </source>
</evidence>
<evidence type="ECO:0000256" key="4">
    <source>
        <dbReference type="ARBA" id="ARBA00022618"/>
    </source>
</evidence>
<organism evidence="10 11">
    <name type="scientific">Nitrospina watsonii</name>
    <dbReference type="NCBI Taxonomy" id="1323948"/>
    <lineage>
        <taxon>Bacteria</taxon>
        <taxon>Pseudomonadati</taxon>
        <taxon>Nitrospinota/Tectimicrobiota group</taxon>
        <taxon>Nitrospinota</taxon>
        <taxon>Nitrospinia</taxon>
        <taxon>Nitrospinales</taxon>
        <taxon>Nitrospinaceae</taxon>
        <taxon>Nitrospina</taxon>
    </lineage>
</organism>
<evidence type="ECO:0000256" key="5">
    <source>
        <dbReference type="ARBA" id="ARBA00023210"/>
    </source>
</evidence>
<dbReference type="Proteomes" id="UP001157733">
    <property type="component" value="Chromosome"/>
</dbReference>
<evidence type="ECO:0000256" key="8">
    <source>
        <dbReference type="ARBA" id="ARBA00026068"/>
    </source>
</evidence>
<evidence type="ECO:0000256" key="6">
    <source>
        <dbReference type="ARBA" id="ARBA00023306"/>
    </source>
</evidence>
<dbReference type="RefSeq" id="WP_282010717.1">
    <property type="nucleotide sequence ID" value="NZ_OX336137.1"/>
</dbReference>
<accession>A0ABN8VVU1</accession>
<keyword evidence="3" id="KW-0963">Cytoplasm</keyword>
<dbReference type="Gene3D" id="3.30.160.880">
    <property type="entry name" value="Cell division protein ZapA protomer, N-terminal domain"/>
    <property type="match status" value="1"/>
</dbReference>
<dbReference type="InterPro" id="IPR042233">
    <property type="entry name" value="Cell_div_ZapA_N"/>
</dbReference>
<sequence length="107" mass="11816">MAPGIQIQIYGKKYTVKATSSSVSLEELAAYVDARMRELSASSRTVPGDVAVLAALNIAQDLFELKQQFAALEAEQGTRHQELEQRTAALAERLENELRQLRETPGK</sequence>
<dbReference type="SUPFAM" id="SSF102829">
    <property type="entry name" value="Cell division protein ZapA-like"/>
    <property type="match status" value="1"/>
</dbReference>
<evidence type="ECO:0000256" key="9">
    <source>
        <dbReference type="ARBA" id="ARBA00033158"/>
    </source>
</evidence>
<name>A0ABN8VVU1_9BACT</name>